<evidence type="ECO:0000256" key="3">
    <source>
        <dbReference type="ARBA" id="ARBA00007971"/>
    </source>
</evidence>
<feature type="compositionally biased region" description="Basic and acidic residues" evidence="10">
    <location>
        <begin position="282"/>
        <end position="295"/>
    </location>
</feature>
<dbReference type="GO" id="GO:0005886">
    <property type="term" value="C:plasma membrane"/>
    <property type="evidence" value="ECO:0007669"/>
    <property type="project" value="UniProtKB-SubCell"/>
</dbReference>
<keyword evidence="4" id="KW-1003">Cell membrane</keyword>
<feature type="domain" description="Flagellar M-ring C-terminal" evidence="13">
    <location>
        <begin position="249"/>
        <end position="413"/>
    </location>
</feature>
<dbReference type="InterPro" id="IPR045851">
    <property type="entry name" value="AMP-bd_C_sf"/>
</dbReference>
<dbReference type="GO" id="GO:0071973">
    <property type="term" value="P:bacterial-type flagellum-dependent cell motility"/>
    <property type="evidence" value="ECO:0007669"/>
    <property type="project" value="InterPro"/>
</dbReference>
<name>A0A3S2VD53_9HYPH</name>
<evidence type="ECO:0000256" key="2">
    <source>
        <dbReference type="ARBA" id="ARBA00004651"/>
    </source>
</evidence>
<reference evidence="14 15" key="1">
    <citation type="submission" date="2019-01" db="EMBL/GenBank/DDBJ databases">
        <authorList>
            <person name="Chen W.-M."/>
        </authorList>
    </citation>
    <scope>NUCLEOTIDE SEQUENCE [LARGE SCALE GENOMIC DNA]</scope>
    <source>
        <strain evidence="14 15">TER-1</strain>
    </source>
</reference>
<keyword evidence="5 11" id="KW-0812">Transmembrane</keyword>
<feature type="transmembrane region" description="Helical" evidence="11">
    <location>
        <begin position="21"/>
        <end position="43"/>
    </location>
</feature>
<dbReference type="InterPro" id="IPR043427">
    <property type="entry name" value="YscJ/FliF"/>
</dbReference>
<comment type="subcellular location">
    <subcellularLocation>
        <location evidence="1 9">Bacterial flagellum basal body</location>
    </subcellularLocation>
    <subcellularLocation>
        <location evidence="2">Cell membrane</location>
        <topology evidence="2">Multi-pass membrane protein</topology>
    </subcellularLocation>
</comment>
<keyword evidence="8 9" id="KW-0975">Bacterial flagellum</keyword>
<gene>
    <name evidence="14" type="primary">fliF</name>
    <name evidence="14" type="ORF">EOE48_05395</name>
</gene>
<feature type="region of interest" description="Disordered" evidence="10">
    <location>
        <begin position="272"/>
        <end position="335"/>
    </location>
</feature>
<evidence type="ECO:0000313" key="15">
    <source>
        <dbReference type="Proteomes" id="UP000286997"/>
    </source>
</evidence>
<dbReference type="AlphaFoldDB" id="A0A3S2VD53"/>
<feature type="compositionally biased region" description="Polar residues" evidence="10">
    <location>
        <begin position="298"/>
        <end position="313"/>
    </location>
</feature>
<evidence type="ECO:0000313" key="14">
    <source>
        <dbReference type="EMBL" id="RVU20049.1"/>
    </source>
</evidence>
<evidence type="ECO:0000256" key="7">
    <source>
        <dbReference type="ARBA" id="ARBA00023136"/>
    </source>
</evidence>
<comment type="similarity">
    <text evidence="3 9">Belongs to the FliF family.</text>
</comment>
<dbReference type="RefSeq" id="WP_127727771.1">
    <property type="nucleotide sequence ID" value="NZ_SACP01000004.1"/>
</dbReference>
<dbReference type="PRINTS" id="PR01009">
    <property type="entry name" value="FLGMRINGFLIF"/>
</dbReference>
<feature type="transmembrane region" description="Helical" evidence="11">
    <location>
        <begin position="439"/>
        <end position="457"/>
    </location>
</feature>
<dbReference type="Pfam" id="PF08345">
    <property type="entry name" value="YscJ_FliF_C"/>
    <property type="match status" value="1"/>
</dbReference>
<dbReference type="PANTHER" id="PTHR30046">
    <property type="entry name" value="FLAGELLAR M-RING PROTEIN"/>
    <property type="match status" value="1"/>
</dbReference>
<dbReference type="NCBIfam" id="TIGR00206">
    <property type="entry name" value="fliF"/>
    <property type="match status" value="1"/>
</dbReference>
<comment type="function">
    <text evidence="9">The M ring may be actively involved in energy transduction.</text>
</comment>
<proteinExistence type="inferred from homology"/>
<comment type="caution">
    <text evidence="14">The sequence shown here is derived from an EMBL/GenBank/DDBJ whole genome shotgun (WGS) entry which is preliminary data.</text>
</comment>
<keyword evidence="14" id="KW-0969">Cilium</keyword>
<organism evidence="14 15">
    <name type="scientific">Methylobacterium oryzihabitans</name>
    <dbReference type="NCBI Taxonomy" id="2499852"/>
    <lineage>
        <taxon>Bacteria</taxon>
        <taxon>Pseudomonadati</taxon>
        <taxon>Pseudomonadota</taxon>
        <taxon>Alphaproteobacteria</taxon>
        <taxon>Hyphomicrobiales</taxon>
        <taxon>Methylobacteriaceae</taxon>
        <taxon>Methylobacterium</taxon>
    </lineage>
</organism>
<dbReference type="GO" id="GO:0003774">
    <property type="term" value="F:cytoskeletal motor activity"/>
    <property type="evidence" value="ECO:0007669"/>
    <property type="project" value="InterPro"/>
</dbReference>
<dbReference type="InterPro" id="IPR013556">
    <property type="entry name" value="Flag_M-ring_C"/>
</dbReference>
<sequence length="574" mass="60676">MSGREHAERLWSNIVELGPRRIAALGVIGLVVFLAVGLGAYYLSRPAHETLYTGLNREDVGRIGATLKDAGIPFDVSADGTAVLVPYGHTAQARMLLAGKGLPQSSKSGYELFNDLGSLGLTSFMQEVTRVRALEGELARTIQSMKGVRAARVHIVLPDRGSFRRDQQPPSASVVLRTEPADDVSGAQAIRHLVASAVPGMKPDRVTVIGSDGALLLSGDDETSQPSGRMASLEKTVNREIQDNLRRTLTPYLGIGNFEVSVAARLNTDKTSTNETIFNPDGRVERSVRAVRESENSQNRNSQRPTTAQQNLPDQRVRSDGNDSSSNESQKREDLTNYDISSKTIQTISDGYDIRRISVAVLVNRSRLASLAGPDAGKAGVEAQIAEIEQLVASAAGFSKERGDVVKVAAVGFVNDGAPLEPVAPLSLTEVLMRQSATLINAATILVVAALLIWFGLRPALRAILAEPTAREEALALAGPAGAAGVVTGGTGEVVGAALGAPGAASVVPEVPALAGPGAAPGAPAQSSPIASLLDDWANKANRTPQKKLEQMIDLDEEQAATILKRWLLREEPA</sequence>
<protein>
    <recommendedName>
        <fullName evidence="9">Flagellar M-ring protein</fullName>
    </recommendedName>
</protein>
<dbReference type="InterPro" id="IPR006182">
    <property type="entry name" value="FliF_N_dom"/>
</dbReference>
<evidence type="ECO:0000256" key="1">
    <source>
        <dbReference type="ARBA" id="ARBA00004117"/>
    </source>
</evidence>
<keyword evidence="15" id="KW-1185">Reference proteome</keyword>
<keyword evidence="7 11" id="KW-0472">Membrane</keyword>
<accession>A0A3S2VD53</accession>
<dbReference type="OrthoDB" id="9807026at2"/>
<evidence type="ECO:0000256" key="11">
    <source>
        <dbReference type="SAM" id="Phobius"/>
    </source>
</evidence>
<evidence type="ECO:0000256" key="9">
    <source>
        <dbReference type="PIRNR" id="PIRNR004862"/>
    </source>
</evidence>
<evidence type="ECO:0000256" key="10">
    <source>
        <dbReference type="SAM" id="MobiDB-lite"/>
    </source>
</evidence>
<dbReference type="PANTHER" id="PTHR30046:SF0">
    <property type="entry name" value="FLAGELLAR M-RING PROTEIN"/>
    <property type="match status" value="1"/>
</dbReference>
<dbReference type="InterPro" id="IPR000067">
    <property type="entry name" value="FlgMring_FliF"/>
</dbReference>
<dbReference type="Proteomes" id="UP000286997">
    <property type="component" value="Unassembled WGS sequence"/>
</dbReference>
<keyword evidence="6 11" id="KW-1133">Transmembrane helix</keyword>
<evidence type="ECO:0000256" key="4">
    <source>
        <dbReference type="ARBA" id="ARBA00022475"/>
    </source>
</evidence>
<evidence type="ECO:0000259" key="12">
    <source>
        <dbReference type="Pfam" id="PF01514"/>
    </source>
</evidence>
<dbReference type="EMBL" id="SACP01000004">
    <property type="protein sequence ID" value="RVU20049.1"/>
    <property type="molecule type" value="Genomic_DNA"/>
</dbReference>
<keyword evidence="14" id="KW-0966">Cell projection</keyword>
<dbReference type="Pfam" id="PF01514">
    <property type="entry name" value="YscJ_FliF"/>
    <property type="match status" value="1"/>
</dbReference>
<dbReference type="Gene3D" id="3.30.300.30">
    <property type="match status" value="1"/>
</dbReference>
<evidence type="ECO:0000256" key="6">
    <source>
        <dbReference type="ARBA" id="ARBA00022989"/>
    </source>
</evidence>
<feature type="domain" description="Flagellar M-ring N-terminal" evidence="12">
    <location>
        <begin position="44"/>
        <end position="216"/>
    </location>
</feature>
<dbReference type="PIRSF" id="PIRSF004862">
    <property type="entry name" value="FliF"/>
    <property type="match status" value="1"/>
</dbReference>
<evidence type="ECO:0000259" key="13">
    <source>
        <dbReference type="Pfam" id="PF08345"/>
    </source>
</evidence>
<evidence type="ECO:0000256" key="5">
    <source>
        <dbReference type="ARBA" id="ARBA00022692"/>
    </source>
</evidence>
<keyword evidence="14" id="KW-0282">Flagellum</keyword>
<evidence type="ECO:0000256" key="8">
    <source>
        <dbReference type="ARBA" id="ARBA00023143"/>
    </source>
</evidence>
<dbReference type="GO" id="GO:0009431">
    <property type="term" value="C:bacterial-type flagellum basal body, MS ring"/>
    <property type="evidence" value="ECO:0007669"/>
    <property type="project" value="InterPro"/>
</dbReference>